<comment type="caution">
    <text evidence="3">The sequence shown here is derived from an EMBL/GenBank/DDBJ whole genome shotgun (WGS) entry which is preliminary data.</text>
</comment>
<dbReference type="AlphaFoldDB" id="A0A840C444"/>
<sequence>MKKLLVCLALSAPIATPLFAGHNNPWSSETDTIQEQYHDENLQQSVDTPGEDEMNGVMDRNARGKLDADVQEADASGGRDASGGKKR</sequence>
<keyword evidence="4" id="KW-1185">Reference proteome</keyword>
<protein>
    <submittedName>
        <fullName evidence="3">Uncharacterized protein</fullName>
    </submittedName>
</protein>
<evidence type="ECO:0000256" key="1">
    <source>
        <dbReference type="SAM" id="MobiDB-lite"/>
    </source>
</evidence>
<organism evidence="3 4">
    <name type="scientific">Actibacterium naphthalenivorans</name>
    <dbReference type="NCBI Taxonomy" id="1614693"/>
    <lineage>
        <taxon>Bacteria</taxon>
        <taxon>Pseudomonadati</taxon>
        <taxon>Pseudomonadota</taxon>
        <taxon>Alphaproteobacteria</taxon>
        <taxon>Rhodobacterales</taxon>
        <taxon>Roseobacteraceae</taxon>
        <taxon>Actibacterium</taxon>
    </lineage>
</organism>
<dbReference type="RefSeq" id="WP_037204453.1">
    <property type="nucleotide sequence ID" value="NZ_JACIEQ010000001.1"/>
</dbReference>
<feature type="signal peptide" evidence="2">
    <location>
        <begin position="1"/>
        <end position="20"/>
    </location>
</feature>
<reference evidence="3" key="1">
    <citation type="submission" date="2020-08" db="EMBL/GenBank/DDBJ databases">
        <title>Genomic Encyclopedia of Type Strains, Phase IV (KMG-IV): sequencing the most valuable type-strain genomes for metagenomic binning, comparative biology and taxonomic classification.</title>
        <authorList>
            <person name="Goeker M."/>
        </authorList>
    </citation>
    <scope>NUCLEOTIDE SEQUENCE [LARGE SCALE GENOMIC DNA]</scope>
    <source>
        <strain evidence="3">DSM 105040</strain>
    </source>
</reference>
<dbReference type="EMBL" id="JACIEQ010000001">
    <property type="protein sequence ID" value="MBB4020494.1"/>
    <property type="molecule type" value="Genomic_DNA"/>
</dbReference>
<evidence type="ECO:0000313" key="4">
    <source>
        <dbReference type="Proteomes" id="UP000585681"/>
    </source>
</evidence>
<keyword evidence="2" id="KW-0732">Signal</keyword>
<accession>A0A840C444</accession>
<name>A0A840C444_9RHOB</name>
<evidence type="ECO:0000256" key="2">
    <source>
        <dbReference type="SAM" id="SignalP"/>
    </source>
</evidence>
<feature type="chain" id="PRO_5032792067" evidence="2">
    <location>
        <begin position="21"/>
        <end position="87"/>
    </location>
</feature>
<proteinExistence type="predicted"/>
<dbReference type="Proteomes" id="UP000585681">
    <property type="component" value="Unassembled WGS sequence"/>
</dbReference>
<evidence type="ECO:0000313" key="3">
    <source>
        <dbReference type="EMBL" id="MBB4020494.1"/>
    </source>
</evidence>
<feature type="region of interest" description="Disordered" evidence="1">
    <location>
        <begin position="43"/>
        <end position="87"/>
    </location>
</feature>
<gene>
    <name evidence="3" type="ORF">GGR17_000285</name>
</gene>